<dbReference type="Pfam" id="PF21254">
    <property type="entry name" value="AGA-YXIM_GBD"/>
    <property type="match status" value="1"/>
</dbReference>
<dbReference type="InterPro" id="IPR013830">
    <property type="entry name" value="SGNH_hydro"/>
</dbReference>
<dbReference type="CDD" id="cd01821">
    <property type="entry name" value="Rhamnogalacturan_acetylesterase_like"/>
    <property type="match status" value="1"/>
</dbReference>
<evidence type="ECO:0000256" key="2">
    <source>
        <dbReference type="ARBA" id="ARBA00022801"/>
    </source>
</evidence>
<evidence type="ECO:0000259" key="3">
    <source>
        <dbReference type="Pfam" id="PF13472"/>
    </source>
</evidence>
<comment type="similarity">
    <text evidence="1">Belongs to the 'GDSL' lipolytic enzyme family.</text>
</comment>
<keyword evidence="6" id="KW-1185">Reference proteome</keyword>
<name>A0A9X4KJ66_9BACL</name>
<reference evidence="5 6" key="1">
    <citation type="submission" date="2022-10" db="EMBL/GenBank/DDBJ databases">
        <title>Comparative genomic analysis of Cohnella hashimotonis sp. nov., isolated from the International Space Station.</title>
        <authorList>
            <person name="Simpson A."/>
            <person name="Venkateswaran K."/>
        </authorList>
    </citation>
    <scope>NUCLEOTIDE SEQUENCE [LARGE SCALE GENOMIC DNA]</scope>
    <source>
        <strain evidence="5 6">DSM 18997</strain>
    </source>
</reference>
<evidence type="ECO:0000256" key="1">
    <source>
        <dbReference type="ARBA" id="ARBA00008668"/>
    </source>
</evidence>
<accession>A0A9X4KJ66</accession>
<dbReference type="PANTHER" id="PTHR43695:SF1">
    <property type="entry name" value="RHAMNOGALACTURONAN ACETYLESTERASE"/>
    <property type="match status" value="1"/>
</dbReference>
<dbReference type="GO" id="GO:0016787">
    <property type="term" value="F:hydrolase activity"/>
    <property type="evidence" value="ECO:0007669"/>
    <property type="project" value="UniProtKB-KW"/>
</dbReference>
<comment type="caution">
    <text evidence="5">The sequence shown here is derived from an EMBL/GenBank/DDBJ whole genome shotgun (WGS) entry which is preliminary data.</text>
</comment>
<sequence>MTDIPLQLDFGSAPPAPGFAKADADCRYAAERGYGFEEAGVVTARDRGEPGPLKRDLCIPAGAVFRVDLPDGNYAVSLLSGDPIAPSSTFVTASPRRPVLRRLDLPAGQFARESFAVHVRGGCLRLAFSGEAPRLNALEIAPAPESITLYLAGDSTVTDQPEDGFPYAGWGQMLQRFFKHDVAVANYAVSGRSSKSFAGEGRLDEIAAKLRAGDWLFVQFGHNDQKSDEARHTDPGSTYKLHLKMYIEAARERGAHPVLVTPVHRRKFAPGGALLDTHGAYVEAVRELAADEGVPLVDLAAMSARLFESLGPSGTESLFMHGAPGEFANYPAGVADDTHFQERGAEAVAALVVQRVRELALAPLFLYLR</sequence>
<evidence type="ECO:0000313" key="5">
    <source>
        <dbReference type="EMBL" id="MDG0792459.1"/>
    </source>
</evidence>
<feature type="domain" description="Beta-agarase/YXIM esterase-like galactose-binding" evidence="4">
    <location>
        <begin position="7"/>
        <end position="125"/>
    </location>
</feature>
<evidence type="ECO:0000259" key="4">
    <source>
        <dbReference type="Pfam" id="PF21254"/>
    </source>
</evidence>
<dbReference type="InterPro" id="IPR036514">
    <property type="entry name" value="SGNH_hydro_sf"/>
</dbReference>
<proteinExistence type="inferred from homology"/>
<dbReference type="InterPro" id="IPR049033">
    <property type="entry name" value="AGA-YXIM_GBD"/>
</dbReference>
<dbReference type="InterPro" id="IPR008979">
    <property type="entry name" value="Galactose-bd-like_sf"/>
</dbReference>
<dbReference type="Proteomes" id="UP001153387">
    <property type="component" value="Unassembled WGS sequence"/>
</dbReference>
<dbReference type="PANTHER" id="PTHR43695">
    <property type="entry name" value="PUTATIVE (AFU_ORTHOLOGUE AFUA_2G17250)-RELATED"/>
    <property type="match status" value="1"/>
</dbReference>
<dbReference type="RefSeq" id="WP_277566257.1">
    <property type="nucleotide sequence ID" value="NZ_JAPDHZ010000003.1"/>
</dbReference>
<dbReference type="Gene3D" id="2.60.120.430">
    <property type="entry name" value="Galactose-binding lectin"/>
    <property type="match status" value="1"/>
</dbReference>
<dbReference type="Gene3D" id="3.40.50.1110">
    <property type="entry name" value="SGNH hydrolase"/>
    <property type="match status" value="1"/>
</dbReference>
<protein>
    <submittedName>
        <fullName evidence="5">GDSL-type esterase/lipase family protein</fullName>
    </submittedName>
</protein>
<keyword evidence="2" id="KW-0378">Hydrolase</keyword>
<dbReference type="InterPro" id="IPR037459">
    <property type="entry name" value="RhgT-like"/>
</dbReference>
<gene>
    <name evidence="5" type="ORF">OMP38_17435</name>
</gene>
<organism evidence="5 6">
    <name type="scientific">Cohnella ginsengisoli</name>
    <dbReference type="NCBI Taxonomy" id="425004"/>
    <lineage>
        <taxon>Bacteria</taxon>
        <taxon>Bacillati</taxon>
        <taxon>Bacillota</taxon>
        <taxon>Bacilli</taxon>
        <taxon>Bacillales</taxon>
        <taxon>Paenibacillaceae</taxon>
        <taxon>Cohnella</taxon>
    </lineage>
</organism>
<dbReference type="AlphaFoldDB" id="A0A9X4KJ66"/>
<dbReference type="Pfam" id="PF13472">
    <property type="entry name" value="Lipase_GDSL_2"/>
    <property type="match status" value="1"/>
</dbReference>
<evidence type="ECO:0000313" key="6">
    <source>
        <dbReference type="Proteomes" id="UP001153387"/>
    </source>
</evidence>
<dbReference type="EMBL" id="JAPDHZ010000003">
    <property type="protein sequence ID" value="MDG0792459.1"/>
    <property type="molecule type" value="Genomic_DNA"/>
</dbReference>
<feature type="domain" description="SGNH hydrolase-type esterase" evidence="3">
    <location>
        <begin position="153"/>
        <end position="346"/>
    </location>
</feature>
<dbReference type="SUPFAM" id="SSF52266">
    <property type="entry name" value="SGNH hydrolase"/>
    <property type="match status" value="1"/>
</dbReference>
<dbReference type="SUPFAM" id="SSF49785">
    <property type="entry name" value="Galactose-binding domain-like"/>
    <property type="match status" value="1"/>
</dbReference>